<evidence type="ECO:0000313" key="9">
    <source>
        <dbReference type="Proteomes" id="UP000436088"/>
    </source>
</evidence>
<sequence length="250" mass="28626">MNFIASECSSGSESGWTNYLEQSFLSANPSKKKNVKKSGFCDERRENRSKQRVVDEEDLSMVSDASSGPPHFYEDNGGNQLYHKNMVPQGVTLNKNGGDKRHRKLQVHEDDDTASSPFINHSKNNNNNHAPVGFSATHFESSSPSANQLRTREDQIYRELYSMKKRSLVDVKIFYLHKEVNRPCRYGLLPMNLALMGHVDLLGGRILRLLFPKERQPIEILITETLFRGFNYDEIFRCLEVQRSILRGKG</sequence>
<feature type="region of interest" description="Disordered" evidence="7">
    <location>
        <begin position="31"/>
        <end position="69"/>
    </location>
</feature>
<dbReference type="GO" id="GO:0009736">
    <property type="term" value="P:cytokinin-activated signaling pathway"/>
    <property type="evidence" value="ECO:0007669"/>
    <property type="project" value="UniProtKB-KW"/>
</dbReference>
<evidence type="ECO:0000256" key="3">
    <source>
        <dbReference type="ARBA" id="ARBA00022712"/>
    </source>
</evidence>
<dbReference type="PANTHER" id="PTHR33347">
    <property type="entry name" value="OSJNBA0091C07.3 PROTEIN"/>
    <property type="match status" value="1"/>
</dbReference>
<keyword evidence="4" id="KW-0932">Cytokinin signaling pathway</keyword>
<reference evidence="8" key="1">
    <citation type="submission" date="2019-09" db="EMBL/GenBank/DDBJ databases">
        <title>Draft genome information of white flower Hibiscus syriacus.</title>
        <authorList>
            <person name="Kim Y.-M."/>
        </authorList>
    </citation>
    <scope>NUCLEOTIDE SEQUENCE [LARGE SCALE GENOMIC DNA]</scope>
    <source>
        <strain evidence="8">YM2019G1</strain>
    </source>
</reference>
<keyword evidence="5" id="KW-0539">Nucleus</keyword>
<evidence type="ECO:0000256" key="6">
    <source>
        <dbReference type="ARBA" id="ARBA00024199"/>
    </source>
</evidence>
<feature type="region of interest" description="Disordered" evidence="7">
    <location>
        <begin position="107"/>
        <end position="126"/>
    </location>
</feature>
<keyword evidence="3" id="KW-0203">Cytokinin biosynthesis</keyword>
<keyword evidence="2" id="KW-0963">Cytoplasm</keyword>
<dbReference type="Proteomes" id="UP000436088">
    <property type="component" value="Unassembled WGS sequence"/>
</dbReference>
<evidence type="ECO:0000256" key="4">
    <source>
        <dbReference type="ARBA" id="ARBA00022864"/>
    </source>
</evidence>
<dbReference type="EMBL" id="VEPZ02000505">
    <property type="protein sequence ID" value="KAE8723723.1"/>
    <property type="molecule type" value="Genomic_DNA"/>
</dbReference>
<accession>A0A6A3C419</accession>
<evidence type="ECO:0000313" key="8">
    <source>
        <dbReference type="EMBL" id="KAE8723723.1"/>
    </source>
</evidence>
<dbReference type="GO" id="GO:0005737">
    <property type="term" value="C:cytoplasm"/>
    <property type="evidence" value="ECO:0007669"/>
    <property type="project" value="UniProtKB-SubCell"/>
</dbReference>
<proteinExistence type="inferred from homology"/>
<keyword evidence="9" id="KW-1185">Reference proteome</keyword>
<comment type="subcellular location">
    <subcellularLocation>
        <location evidence="1">Cytoplasm</location>
    </subcellularLocation>
</comment>
<dbReference type="PANTHER" id="PTHR33347:SF1">
    <property type="entry name" value="PROTEIN SOB FIVE-LIKE 5"/>
    <property type="match status" value="1"/>
</dbReference>
<name>A0A6A3C419_HIBSY</name>
<evidence type="ECO:0000256" key="1">
    <source>
        <dbReference type="ARBA" id="ARBA00004496"/>
    </source>
</evidence>
<dbReference type="AlphaFoldDB" id="A0A6A3C419"/>
<dbReference type="InterPro" id="IPR044670">
    <property type="entry name" value="SOFL"/>
</dbReference>
<evidence type="ECO:0000256" key="2">
    <source>
        <dbReference type="ARBA" id="ARBA00022490"/>
    </source>
</evidence>
<gene>
    <name evidence="8" type="ORF">F3Y22_tig00011761pilonHSYRG00012</name>
</gene>
<comment type="similarity">
    <text evidence="6">Belongs to the SOFL plant protein family.</text>
</comment>
<evidence type="ECO:0000256" key="5">
    <source>
        <dbReference type="ARBA" id="ARBA00023242"/>
    </source>
</evidence>
<feature type="compositionally biased region" description="Basic and acidic residues" evidence="7">
    <location>
        <begin position="39"/>
        <end position="54"/>
    </location>
</feature>
<dbReference type="GO" id="GO:0009691">
    <property type="term" value="P:cytokinin biosynthetic process"/>
    <property type="evidence" value="ECO:0007669"/>
    <property type="project" value="UniProtKB-KW"/>
</dbReference>
<feature type="compositionally biased region" description="Polar residues" evidence="7">
    <location>
        <begin position="114"/>
        <end position="123"/>
    </location>
</feature>
<evidence type="ECO:0000256" key="7">
    <source>
        <dbReference type="SAM" id="MobiDB-lite"/>
    </source>
</evidence>
<protein>
    <submittedName>
        <fullName evidence="8">Uncharacterized protein</fullName>
    </submittedName>
</protein>
<organism evidence="8 9">
    <name type="scientific">Hibiscus syriacus</name>
    <name type="common">Rose of Sharon</name>
    <dbReference type="NCBI Taxonomy" id="106335"/>
    <lineage>
        <taxon>Eukaryota</taxon>
        <taxon>Viridiplantae</taxon>
        <taxon>Streptophyta</taxon>
        <taxon>Embryophyta</taxon>
        <taxon>Tracheophyta</taxon>
        <taxon>Spermatophyta</taxon>
        <taxon>Magnoliopsida</taxon>
        <taxon>eudicotyledons</taxon>
        <taxon>Gunneridae</taxon>
        <taxon>Pentapetalae</taxon>
        <taxon>rosids</taxon>
        <taxon>malvids</taxon>
        <taxon>Malvales</taxon>
        <taxon>Malvaceae</taxon>
        <taxon>Malvoideae</taxon>
        <taxon>Hibiscus</taxon>
    </lineage>
</organism>
<comment type="caution">
    <text evidence="8">The sequence shown here is derived from an EMBL/GenBank/DDBJ whole genome shotgun (WGS) entry which is preliminary data.</text>
</comment>